<evidence type="ECO:0000313" key="5">
    <source>
        <dbReference type="EMBL" id="GAA96314.1"/>
    </source>
</evidence>
<keyword evidence="1" id="KW-0507">mRNA processing</keyword>
<dbReference type="InterPro" id="IPR033194">
    <property type="entry name" value="MFAP1"/>
</dbReference>
<dbReference type="SUPFAM" id="SSF57756">
    <property type="entry name" value="Retrovirus zinc finger-like domains"/>
    <property type="match status" value="1"/>
</dbReference>
<dbReference type="SMART" id="SM00343">
    <property type="entry name" value="ZnF_C2HC"/>
    <property type="match status" value="1"/>
</dbReference>
<accession>G7E0F4</accession>
<keyword evidence="2" id="KW-0479">Metal-binding</keyword>
<sequence length="448" mass="50172">MSSGLATERRGHAALKPSKPVGRYRPGIAPQGQALASDSDSDEEHEQAAQAEEAALEAEEAEDLGRQDLAVPAKAAKPSIRLRDVTLPAAQAQVDGSSSSEYETDSEAEAAATAKTSKVAPTAESSSEYETDSEDDVKPIYKPVFVPKRQRENGATNLPGVMSIEEQELDHQARLEAQRRESHALIAQSIQRELASKEKEEVFPGFDDRDGVDPTAEFEAWKLRELLRLQRDQAARYAREQEREEIERRRAMPEEVRLREDLERAEQSRQEKPKGSQAFLQKYHHKGAFYADDEILKRHDYTQATGATIKNASSLPAVMQKKNFGKAHQTKYTHLRDQDTSRPDAAGGGSSDRACFLCGQPGHVKSECPNAESMSKGPSGANAMPSLRPFGARPSNDHDRDDSFRDRSNGERRRDQRPGAYRDGRKRSASPRERYEDLDYDKRRRKRD</sequence>
<dbReference type="InParanoid" id="G7E0F4"/>
<dbReference type="PANTHER" id="PTHR15327">
    <property type="entry name" value="MICROFIBRIL-ASSOCIATED PROTEIN"/>
    <property type="match status" value="1"/>
</dbReference>
<name>G7E0F4_MIXOS</name>
<dbReference type="OMA" id="KHDYTEA"/>
<dbReference type="GO" id="GO:0006397">
    <property type="term" value="P:mRNA processing"/>
    <property type="evidence" value="ECO:0007669"/>
    <property type="project" value="UniProtKB-KW"/>
</dbReference>
<dbReference type="AlphaFoldDB" id="G7E0F4"/>
<evidence type="ECO:0000256" key="1">
    <source>
        <dbReference type="ARBA" id="ARBA00022664"/>
    </source>
</evidence>
<feature type="compositionally biased region" description="Basic and acidic residues" evidence="3">
    <location>
        <begin position="430"/>
        <end position="442"/>
    </location>
</feature>
<evidence type="ECO:0000313" key="6">
    <source>
        <dbReference type="Proteomes" id="UP000009131"/>
    </source>
</evidence>
<dbReference type="HOGENOM" id="CLU_022379_1_1_1"/>
<feature type="region of interest" description="Disordered" evidence="3">
    <location>
        <begin position="326"/>
        <end position="448"/>
    </location>
</feature>
<dbReference type="PROSITE" id="PS50158">
    <property type="entry name" value="ZF_CCHC"/>
    <property type="match status" value="1"/>
</dbReference>
<dbReference type="eggNOG" id="KOG1425">
    <property type="taxonomic scope" value="Eukaryota"/>
</dbReference>
<dbReference type="GO" id="GO:0003676">
    <property type="term" value="F:nucleic acid binding"/>
    <property type="evidence" value="ECO:0007669"/>
    <property type="project" value="InterPro"/>
</dbReference>
<dbReference type="RefSeq" id="XP_014566758.1">
    <property type="nucleotide sequence ID" value="XM_014711272.1"/>
</dbReference>
<dbReference type="Pfam" id="PF00098">
    <property type="entry name" value="zf-CCHC"/>
    <property type="match status" value="1"/>
</dbReference>
<organism evidence="5 6">
    <name type="scientific">Mixia osmundae (strain CBS 9802 / IAM 14324 / JCM 22182 / KY 12970)</name>
    <dbReference type="NCBI Taxonomy" id="764103"/>
    <lineage>
        <taxon>Eukaryota</taxon>
        <taxon>Fungi</taxon>
        <taxon>Dikarya</taxon>
        <taxon>Basidiomycota</taxon>
        <taxon>Pucciniomycotina</taxon>
        <taxon>Mixiomycetes</taxon>
        <taxon>Mixiales</taxon>
        <taxon>Mixiaceae</taxon>
        <taxon>Mixia</taxon>
    </lineage>
</organism>
<feature type="compositionally biased region" description="Basic and acidic residues" evidence="3">
    <location>
        <begin position="239"/>
        <end position="274"/>
    </location>
</feature>
<keyword evidence="2" id="KW-0862">Zinc</keyword>
<feature type="domain" description="CCHC-type" evidence="4">
    <location>
        <begin position="355"/>
        <end position="370"/>
    </location>
</feature>
<evidence type="ECO:0000256" key="2">
    <source>
        <dbReference type="PROSITE-ProRule" id="PRU00047"/>
    </source>
</evidence>
<keyword evidence="6" id="KW-1185">Reference proteome</keyword>
<reference evidence="5 6" key="2">
    <citation type="journal article" date="2012" name="Open Biol.">
        <title>Characteristics of nucleosomes and linker DNA regions on the genome of the basidiomycete Mixia osmundae revealed by mono- and dinucleosome mapping.</title>
        <authorList>
            <person name="Nishida H."/>
            <person name="Kondo S."/>
            <person name="Matsumoto T."/>
            <person name="Suzuki Y."/>
            <person name="Yoshikawa H."/>
            <person name="Taylor T.D."/>
            <person name="Sugiyama J."/>
        </authorList>
    </citation>
    <scope>NUCLEOTIDE SEQUENCE [LARGE SCALE GENOMIC DNA]</scope>
    <source>
        <strain evidence="6">CBS 9802 / IAM 14324 / JCM 22182 / KY 12970</strain>
    </source>
</reference>
<dbReference type="Pfam" id="PF06991">
    <property type="entry name" value="MFAP1"/>
    <property type="match status" value="1"/>
</dbReference>
<dbReference type="GO" id="GO:0008270">
    <property type="term" value="F:zinc ion binding"/>
    <property type="evidence" value="ECO:0007669"/>
    <property type="project" value="UniProtKB-KW"/>
</dbReference>
<feature type="compositionally biased region" description="Low complexity" evidence="3">
    <location>
        <begin position="109"/>
        <end position="126"/>
    </location>
</feature>
<feature type="region of interest" description="Disordered" evidence="3">
    <location>
        <begin position="239"/>
        <end position="280"/>
    </location>
</feature>
<dbReference type="Gene3D" id="4.10.60.10">
    <property type="entry name" value="Zinc finger, CCHC-type"/>
    <property type="match status" value="1"/>
</dbReference>
<proteinExistence type="predicted"/>
<comment type="caution">
    <text evidence="5">The sequence shown here is derived from an EMBL/GenBank/DDBJ whole genome shotgun (WGS) entry which is preliminary data.</text>
</comment>
<keyword evidence="2" id="KW-0863">Zinc-finger</keyword>
<dbReference type="InterPro" id="IPR001878">
    <property type="entry name" value="Znf_CCHC"/>
</dbReference>
<feature type="compositionally biased region" description="Basic and acidic residues" evidence="3">
    <location>
        <begin position="395"/>
        <end position="423"/>
    </location>
</feature>
<feature type="region of interest" description="Disordered" evidence="3">
    <location>
        <begin position="1"/>
        <end position="145"/>
    </location>
</feature>
<protein>
    <recommendedName>
        <fullName evidence="4">CCHC-type domain-containing protein</fullName>
    </recommendedName>
</protein>
<evidence type="ECO:0000259" key="4">
    <source>
        <dbReference type="PROSITE" id="PS50158"/>
    </source>
</evidence>
<dbReference type="OrthoDB" id="1111734at2759"/>
<dbReference type="STRING" id="764103.G7E0F4"/>
<gene>
    <name evidence="5" type="primary">Mo02980</name>
    <name evidence="5" type="ORF">E5Q_02980</name>
</gene>
<evidence type="ECO:0000256" key="3">
    <source>
        <dbReference type="SAM" id="MobiDB-lite"/>
    </source>
</evidence>
<dbReference type="InterPro" id="IPR009730">
    <property type="entry name" value="MFAP1_C"/>
</dbReference>
<dbReference type="EMBL" id="BABT02000078">
    <property type="protein sequence ID" value="GAA96314.1"/>
    <property type="molecule type" value="Genomic_DNA"/>
</dbReference>
<dbReference type="InterPro" id="IPR036875">
    <property type="entry name" value="Znf_CCHC_sf"/>
</dbReference>
<reference evidence="5 6" key="1">
    <citation type="journal article" date="2011" name="J. Gen. Appl. Microbiol.">
        <title>Draft genome sequencing of the enigmatic basidiomycete Mixia osmundae.</title>
        <authorList>
            <person name="Nishida H."/>
            <person name="Nagatsuka Y."/>
            <person name="Sugiyama J."/>
        </authorList>
    </citation>
    <scope>NUCLEOTIDE SEQUENCE [LARGE SCALE GENOMIC DNA]</scope>
    <source>
        <strain evidence="6">CBS 9802 / IAM 14324 / JCM 22182 / KY 12970</strain>
    </source>
</reference>
<dbReference type="Proteomes" id="UP000009131">
    <property type="component" value="Unassembled WGS sequence"/>
</dbReference>